<proteinExistence type="predicted"/>
<reference evidence="2 3" key="2">
    <citation type="journal article" date="2017" name="Nature">
        <title>The Apostasia genome and the evolution of orchids.</title>
        <authorList>
            <person name="Zhang G.Q."/>
            <person name="Liu K.W."/>
            <person name="Li Z."/>
            <person name="Lohaus R."/>
            <person name="Hsiao Y.Y."/>
            <person name="Niu S.C."/>
            <person name="Wang J.Y."/>
            <person name="Lin Y.C."/>
            <person name="Xu Q."/>
            <person name="Chen L.J."/>
            <person name="Yoshida K."/>
            <person name="Fujiwara S."/>
            <person name="Wang Z.W."/>
            <person name="Zhang Y.Q."/>
            <person name="Mitsuda N."/>
            <person name="Wang M."/>
            <person name="Liu G.H."/>
            <person name="Pecoraro L."/>
            <person name="Huang H.X."/>
            <person name="Xiao X.J."/>
            <person name="Lin M."/>
            <person name="Wu X.Y."/>
            <person name="Wu W.L."/>
            <person name="Chen Y.Y."/>
            <person name="Chang S.B."/>
            <person name="Sakamoto S."/>
            <person name="Ohme-Takagi M."/>
            <person name="Yagi M."/>
            <person name="Zeng S.J."/>
            <person name="Shen C.Y."/>
            <person name="Yeh C.M."/>
            <person name="Luo Y.B."/>
            <person name="Tsai W.C."/>
            <person name="Van de Peer Y."/>
            <person name="Liu Z.J."/>
        </authorList>
    </citation>
    <scope>NUCLEOTIDE SEQUENCE [LARGE SCALE GENOMIC DNA]</scope>
    <source>
        <tissue evidence="2">The whole plant</tissue>
    </source>
</reference>
<evidence type="ECO:0000313" key="2">
    <source>
        <dbReference type="EMBL" id="PKU82564.1"/>
    </source>
</evidence>
<dbReference type="InterPro" id="IPR043502">
    <property type="entry name" value="DNA/RNA_pol_sf"/>
</dbReference>
<evidence type="ECO:0000256" key="1">
    <source>
        <dbReference type="SAM" id="MobiDB-lite"/>
    </source>
</evidence>
<accession>A0A2I0X3R6</accession>
<dbReference type="PANTHER" id="PTHR11439:SF461">
    <property type="entry name" value="OS10G0432200 PROTEIN"/>
    <property type="match status" value="1"/>
</dbReference>
<evidence type="ECO:0000313" key="3">
    <source>
        <dbReference type="Proteomes" id="UP000233837"/>
    </source>
</evidence>
<gene>
    <name evidence="2" type="ORF">MA16_Dca019593</name>
</gene>
<dbReference type="PANTHER" id="PTHR11439">
    <property type="entry name" value="GAG-POL-RELATED RETROTRANSPOSON"/>
    <property type="match status" value="1"/>
</dbReference>
<dbReference type="SUPFAM" id="SSF56672">
    <property type="entry name" value="DNA/RNA polymerases"/>
    <property type="match status" value="1"/>
</dbReference>
<dbReference type="Proteomes" id="UP000233837">
    <property type="component" value="Unassembled WGS sequence"/>
</dbReference>
<keyword evidence="3" id="KW-1185">Reference proteome</keyword>
<feature type="compositionally biased region" description="Low complexity" evidence="1">
    <location>
        <begin position="259"/>
        <end position="272"/>
    </location>
</feature>
<protein>
    <submittedName>
        <fullName evidence="2">Putative mitochondrial protein</fullName>
    </submittedName>
</protein>
<sequence length="280" mass="31496">MSNCKPIQTPLPSKLPSDPLLQQPFQQPALFRQLMGSLQYLSAIRPDIAFTVNKLCQYMHQPLLLHYQLLKRLLRYLKGTSEYSLFLPKTELELSAFSDADWAGDMVDRKSTTGYCIFLGRALISWTVKKQTTVARSSTEAEYRSLAATAADIIWIRRLCSDFNITLQPTPLYCDNISAMSIATNPIFHARTKHIEIDHHFVRDSIQAKHIAVHHIATEDQPADLFTKALHISKFQVLRSKLMVLPTITLRVGVKEALPKATSTSPAQPPSSIRAAEPAE</sequence>
<dbReference type="EMBL" id="KZ502183">
    <property type="protein sequence ID" value="PKU82564.1"/>
    <property type="molecule type" value="Genomic_DNA"/>
</dbReference>
<name>A0A2I0X3R6_9ASPA</name>
<dbReference type="CDD" id="cd09272">
    <property type="entry name" value="RNase_HI_RT_Ty1"/>
    <property type="match status" value="1"/>
</dbReference>
<organism evidence="2 3">
    <name type="scientific">Dendrobium catenatum</name>
    <dbReference type="NCBI Taxonomy" id="906689"/>
    <lineage>
        <taxon>Eukaryota</taxon>
        <taxon>Viridiplantae</taxon>
        <taxon>Streptophyta</taxon>
        <taxon>Embryophyta</taxon>
        <taxon>Tracheophyta</taxon>
        <taxon>Spermatophyta</taxon>
        <taxon>Magnoliopsida</taxon>
        <taxon>Liliopsida</taxon>
        <taxon>Asparagales</taxon>
        <taxon>Orchidaceae</taxon>
        <taxon>Epidendroideae</taxon>
        <taxon>Malaxideae</taxon>
        <taxon>Dendrobiinae</taxon>
        <taxon>Dendrobium</taxon>
    </lineage>
</organism>
<feature type="region of interest" description="Disordered" evidence="1">
    <location>
        <begin position="259"/>
        <end position="280"/>
    </location>
</feature>
<reference evidence="2 3" key="1">
    <citation type="journal article" date="2016" name="Sci. Rep.">
        <title>The Dendrobium catenatum Lindl. genome sequence provides insights into polysaccharide synthase, floral development and adaptive evolution.</title>
        <authorList>
            <person name="Zhang G.Q."/>
            <person name="Xu Q."/>
            <person name="Bian C."/>
            <person name="Tsai W.C."/>
            <person name="Yeh C.M."/>
            <person name="Liu K.W."/>
            <person name="Yoshida K."/>
            <person name="Zhang L.S."/>
            <person name="Chang S.B."/>
            <person name="Chen F."/>
            <person name="Shi Y."/>
            <person name="Su Y.Y."/>
            <person name="Zhang Y.Q."/>
            <person name="Chen L.J."/>
            <person name="Yin Y."/>
            <person name="Lin M."/>
            <person name="Huang H."/>
            <person name="Deng H."/>
            <person name="Wang Z.W."/>
            <person name="Zhu S.L."/>
            <person name="Zhao X."/>
            <person name="Deng C."/>
            <person name="Niu S.C."/>
            <person name="Huang J."/>
            <person name="Wang M."/>
            <person name="Liu G.H."/>
            <person name="Yang H.J."/>
            <person name="Xiao X.J."/>
            <person name="Hsiao Y.Y."/>
            <person name="Wu W.L."/>
            <person name="Chen Y.Y."/>
            <person name="Mitsuda N."/>
            <person name="Ohme-Takagi M."/>
            <person name="Luo Y.B."/>
            <person name="Van de Peer Y."/>
            <person name="Liu Z.J."/>
        </authorList>
    </citation>
    <scope>NUCLEOTIDE SEQUENCE [LARGE SCALE GENOMIC DNA]</scope>
    <source>
        <tissue evidence="2">The whole plant</tissue>
    </source>
</reference>
<dbReference type="AlphaFoldDB" id="A0A2I0X3R6"/>